<evidence type="ECO:0000313" key="8">
    <source>
        <dbReference type="EMBL" id="RSL17995.1"/>
    </source>
</evidence>
<evidence type="ECO:0000256" key="5">
    <source>
        <dbReference type="ARBA" id="ARBA00022989"/>
    </source>
</evidence>
<keyword evidence="4 7" id="KW-0812">Transmembrane</keyword>
<feature type="transmembrane region" description="Helical" evidence="7">
    <location>
        <begin position="184"/>
        <end position="202"/>
    </location>
</feature>
<reference evidence="8 9" key="1">
    <citation type="submission" date="2018-12" db="EMBL/GenBank/DDBJ databases">
        <title>Sequencing of bacterial isolates from soil warming experiment in Harvard Forest, Massachusetts, USA.</title>
        <authorList>
            <person name="Deangelis K."/>
        </authorList>
    </citation>
    <scope>NUCLEOTIDE SEQUENCE [LARGE SCALE GENOMIC DNA]</scope>
    <source>
        <strain evidence="8 9">EB153</strain>
    </source>
</reference>
<keyword evidence="5 7" id="KW-1133">Transmembrane helix</keyword>
<evidence type="ECO:0000256" key="2">
    <source>
        <dbReference type="ARBA" id="ARBA00022475"/>
    </source>
</evidence>
<dbReference type="EMBL" id="RSDW01000001">
    <property type="protein sequence ID" value="RSL17995.1"/>
    <property type="molecule type" value="Genomic_DNA"/>
</dbReference>
<dbReference type="PANTHER" id="PTHR30589:SF0">
    <property type="entry name" value="PHOSPHATIDYLGLYCEROL--PROLIPOPROTEIN DIACYLGLYCERYL TRANSFERASE"/>
    <property type="match status" value="1"/>
</dbReference>
<dbReference type="RefSeq" id="WP_125486411.1">
    <property type="nucleotide sequence ID" value="NZ_RSDW01000001.1"/>
</dbReference>
<evidence type="ECO:0000313" key="9">
    <source>
        <dbReference type="Proteomes" id="UP000269669"/>
    </source>
</evidence>
<dbReference type="InterPro" id="IPR001640">
    <property type="entry name" value="Lgt"/>
</dbReference>
<dbReference type="GO" id="GO:0005886">
    <property type="term" value="C:plasma membrane"/>
    <property type="evidence" value="ECO:0007669"/>
    <property type="project" value="InterPro"/>
</dbReference>
<dbReference type="Proteomes" id="UP000269669">
    <property type="component" value="Unassembled WGS sequence"/>
</dbReference>
<dbReference type="PANTHER" id="PTHR30589">
    <property type="entry name" value="PROLIPOPROTEIN DIACYLGLYCERYL TRANSFERASE"/>
    <property type="match status" value="1"/>
</dbReference>
<gene>
    <name evidence="8" type="ORF">EDE15_3548</name>
</gene>
<keyword evidence="2" id="KW-1003">Cell membrane</keyword>
<accession>A0A3R9NYX0</accession>
<proteinExistence type="inferred from homology"/>
<feature type="transmembrane region" description="Helical" evidence="7">
    <location>
        <begin position="114"/>
        <end position="132"/>
    </location>
</feature>
<keyword evidence="9" id="KW-1185">Reference proteome</keyword>
<feature type="transmembrane region" description="Helical" evidence="7">
    <location>
        <begin position="23"/>
        <end position="41"/>
    </location>
</feature>
<comment type="similarity">
    <text evidence="1">Belongs to the Lgt family.</text>
</comment>
<dbReference type="GO" id="GO:0008961">
    <property type="term" value="F:phosphatidylglycerol-prolipoprotein diacylglyceryl transferase activity"/>
    <property type="evidence" value="ECO:0007669"/>
    <property type="project" value="InterPro"/>
</dbReference>
<evidence type="ECO:0000256" key="6">
    <source>
        <dbReference type="ARBA" id="ARBA00023136"/>
    </source>
</evidence>
<feature type="transmembrane region" description="Helical" evidence="7">
    <location>
        <begin position="53"/>
        <end position="75"/>
    </location>
</feature>
<sequence length="280" mass="30467">MSAGNEELFFHVPRSLAGFDPSMVWAAGLLAASAHAVFSAWRAGLSTRAMYRAVVLSLLGGLWGANLLSLLVHGWEGGPLAAFAFVQGGKSLFGGLLLGGFAAVLYFHYRKLPMLAYADAGMLALTLGYAIGRIGCFLNGDDYGTLTHVHWAVVYPPGTEAYEAHLERGWISPGDAWSLPIHPVQLYASLLGLALFVVLVAWRPKWEGSRLCAYLIIYGVSRFFLEYLRGDFRRVLGTFSLPQLFSLCFISLGLVLWLHRGRVQATAISSAPVPDQARSC</sequence>
<dbReference type="Pfam" id="PF01790">
    <property type="entry name" value="LGT"/>
    <property type="match status" value="1"/>
</dbReference>
<keyword evidence="6 7" id="KW-0472">Membrane</keyword>
<name>A0A3R9NYX0_9BACT</name>
<feature type="transmembrane region" description="Helical" evidence="7">
    <location>
        <begin position="211"/>
        <end position="228"/>
    </location>
</feature>
<evidence type="ECO:0000256" key="3">
    <source>
        <dbReference type="ARBA" id="ARBA00022679"/>
    </source>
</evidence>
<dbReference type="GO" id="GO:0042158">
    <property type="term" value="P:lipoprotein biosynthetic process"/>
    <property type="evidence" value="ECO:0007669"/>
    <property type="project" value="InterPro"/>
</dbReference>
<feature type="transmembrane region" description="Helical" evidence="7">
    <location>
        <begin position="81"/>
        <end position="107"/>
    </location>
</feature>
<evidence type="ECO:0000256" key="4">
    <source>
        <dbReference type="ARBA" id="ARBA00022692"/>
    </source>
</evidence>
<keyword evidence="8" id="KW-0449">Lipoprotein</keyword>
<evidence type="ECO:0000256" key="7">
    <source>
        <dbReference type="SAM" id="Phobius"/>
    </source>
</evidence>
<dbReference type="AlphaFoldDB" id="A0A3R9NYX0"/>
<evidence type="ECO:0000256" key="1">
    <source>
        <dbReference type="ARBA" id="ARBA00007150"/>
    </source>
</evidence>
<feature type="transmembrane region" description="Helical" evidence="7">
    <location>
        <begin position="240"/>
        <end position="258"/>
    </location>
</feature>
<dbReference type="OrthoDB" id="871140at2"/>
<organism evidence="8 9">
    <name type="scientific">Edaphobacter aggregans</name>
    <dbReference type="NCBI Taxonomy" id="570835"/>
    <lineage>
        <taxon>Bacteria</taxon>
        <taxon>Pseudomonadati</taxon>
        <taxon>Acidobacteriota</taxon>
        <taxon>Terriglobia</taxon>
        <taxon>Terriglobales</taxon>
        <taxon>Acidobacteriaceae</taxon>
        <taxon>Edaphobacter</taxon>
    </lineage>
</organism>
<protein>
    <submittedName>
        <fullName evidence="8">Phosphatidylglycerol:prolipoprotein diacylglycerol transferase</fullName>
    </submittedName>
</protein>
<keyword evidence="3 8" id="KW-0808">Transferase</keyword>
<comment type="caution">
    <text evidence="8">The sequence shown here is derived from an EMBL/GenBank/DDBJ whole genome shotgun (WGS) entry which is preliminary data.</text>
</comment>